<name>A0A518HBT4_9BACT</name>
<proteinExistence type="predicted"/>
<dbReference type="KEGG" id="tpla:ElP_62630"/>
<dbReference type="OrthoDB" id="9890674at2"/>
<dbReference type="AlphaFoldDB" id="A0A518HBT4"/>
<evidence type="ECO:0000313" key="3">
    <source>
        <dbReference type="Proteomes" id="UP000317835"/>
    </source>
</evidence>
<evidence type="ECO:0000313" key="2">
    <source>
        <dbReference type="EMBL" id="QDV38311.1"/>
    </source>
</evidence>
<dbReference type="EMBL" id="CP036426">
    <property type="protein sequence ID" value="QDV38311.1"/>
    <property type="molecule type" value="Genomic_DNA"/>
</dbReference>
<protein>
    <submittedName>
        <fullName evidence="2">Uncharacterized protein</fullName>
    </submittedName>
</protein>
<dbReference type="Proteomes" id="UP000317835">
    <property type="component" value="Chromosome"/>
</dbReference>
<accession>A0A518HBT4</accession>
<gene>
    <name evidence="2" type="ORF">ElP_62630</name>
</gene>
<keyword evidence="3" id="KW-1185">Reference proteome</keyword>
<sequence>MARLRIRYPLPGDPPGHWSGELRREDEVPELGQDIELTAGEGPRRGRVVAMLFKATLAIAGIDADIFVTGSGPDSPPPALFCRADDPQSPAP</sequence>
<organism evidence="2 3">
    <name type="scientific">Tautonia plasticadhaerens</name>
    <dbReference type="NCBI Taxonomy" id="2527974"/>
    <lineage>
        <taxon>Bacteria</taxon>
        <taxon>Pseudomonadati</taxon>
        <taxon>Planctomycetota</taxon>
        <taxon>Planctomycetia</taxon>
        <taxon>Isosphaerales</taxon>
        <taxon>Isosphaeraceae</taxon>
        <taxon>Tautonia</taxon>
    </lineage>
</organism>
<evidence type="ECO:0000256" key="1">
    <source>
        <dbReference type="SAM" id="MobiDB-lite"/>
    </source>
</evidence>
<reference evidence="2 3" key="1">
    <citation type="submission" date="2019-02" db="EMBL/GenBank/DDBJ databases">
        <title>Deep-cultivation of Planctomycetes and their phenomic and genomic characterization uncovers novel biology.</title>
        <authorList>
            <person name="Wiegand S."/>
            <person name="Jogler M."/>
            <person name="Boedeker C."/>
            <person name="Pinto D."/>
            <person name="Vollmers J."/>
            <person name="Rivas-Marin E."/>
            <person name="Kohn T."/>
            <person name="Peeters S.H."/>
            <person name="Heuer A."/>
            <person name="Rast P."/>
            <person name="Oberbeckmann S."/>
            <person name="Bunk B."/>
            <person name="Jeske O."/>
            <person name="Meyerdierks A."/>
            <person name="Storesund J.E."/>
            <person name="Kallscheuer N."/>
            <person name="Luecker S."/>
            <person name="Lage O.M."/>
            <person name="Pohl T."/>
            <person name="Merkel B.J."/>
            <person name="Hornburger P."/>
            <person name="Mueller R.-W."/>
            <person name="Bruemmer F."/>
            <person name="Labrenz M."/>
            <person name="Spormann A.M."/>
            <person name="Op den Camp H."/>
            <person name="Overmann J."/>
            <person name="Amann R."/>
            <person name="Jetten M.S.M."/>
            <person name="Mascher T."/>
            <person name="Medema M.H."/>
            <person name="Devos D.P."/>
            <person name="Kaster A.-K."/>
            <person name="Ovreas L."/>
            <person name="Rohde M."/>
            <person name="Galperin M.Y."/>
            <person name="Jogler C."/>
        </authorList>
    </citation>
    <scope>NUCLEOTIDE SEQUENCE [LARGE SCALE GENOMIC DNA]</scope>
    <source>
        <strain evidence="2 3">ElP</strain>
    </source>
</reference>
<feature type="region of interest" description="Disordered" evidence="1">
    <location>
        <begin position="69"/>
        <end position="92"/>
    </location>
</feature>
<dbReference type="RefSeq" id="WP_145276702.1">
    <property type="nucleotide sequence ID" value="NZ_CP036426.1"/>
</dbReference>
<feature type="region of interest" description="Disordered" evidence="1">
    <location>
        <begin position="1"/>
        <end position="21"/>
    </location>
</feature>